<feature type="region of interest" description="Disordered" evidence="1">
    <location>
        <begin position="33"/>
        <end position="57"/>
    </location>
</feature>
<dbReference type="AlphaFoldDB" id="A0A366JND2"/>
<protein>
    <submittedName>
        <fullName evidence="2">Uncharacterized protein</fullName>
    </submittedName>
</protein>
<keyword evidence="3" id="KW-1185">Reference proteome</keyword>
<evidence type="ECO:0000256" key="1">
    <source>
        <dbReference type="SAM" id="MobiDB-lite"/>
    </source>
</evidence>
<dbReference type="Proteomes" id="UP000252731">
    <property type="component" value="Unassembled WGS sequence"/>
</dbReference>
<gene>
    <name evidence="2" type="ORF">DFO70_11387</name>
</gene>
<dbReference type="EMBL" id="QNSF01000013">
    <property type="protein sequence ID" value="RBP88763.1"/>
    <property type="molecule type" value="Genomic_DNA"/>
</dbReference>
<accession>A0A366JND2</accession>
<evidence type="ECO:0000313" key="3">
    <source>
        <dbReference type="Proteomes" id="UP000252731"/>
    </source>
</evidence>
<name>A0A366JND2_CYTFI</name>
<feature type="compositionally biased region" description="Basic and acidic residues" evidence="1">
    <location>
        <begin position="39"/>
        <end position="57"/>
    </location>
</feature>
<comment type="caution">
    <text evidence="2">The sequence shown here is derived from an EMBL/GenBank/DDBJ whole genome shotgun (WGS) entry which is preliminary data.</text>
</comment>
<evidence type="ECO:0000313" key="2">
    <source>
        <dbReference type="EMBL" id="RBP88763.1"/>
    </source>
</evidence>
<sequence>MFILIRSSVGGFADKPVKTFNNENIMIKEADEGINLLEGTHDHDHGDEEPKHAEEND</sequence>
<proteinExistence type="predicted"/>
<reference evidence="2 3" key="1">
    <citation type="submission" date="2018-06" db="EMBL/GenBank/DDBJ databases">
        <title>Freshwater and sediment microbial communities from various areas in North America, analyzing microbe dynamics in response to fracking.</title>
        <authorList>
            <person name="Lamendella R."/>
        </authorList>
    </citation>
    <scope>NUCLEOTIDE SEQUENCE [LARGE SCALE GENOMIC DNA]</scope>
    <source>
        <strain evidence="2 3">14_TX</strain>
    </source>
</reference>
<organism evidence="2 3">
    <name type="scientific">Cytobacillus firmus</name>
    <name type="common">Bacillus firmus</name>
    <dbReference type="NCBI Taxonomy" id="1399"/>
    <lineage>
        <taxon>Bacteria</taxon>
        <taxon>Bacillati</taxon>
        <taxon>Bacillota</taxon>
        <taxon>Bacilli</taxon>
        <taxon>Bacillales</taxon>
        <taxon>Bacillaceae</taxon>
        <taxon>Cytobacillus</taxon>
    </lineage>
</organism>